<protein>
    <submittedName>
        <fullName evidence="1">Uncharacterized protein</fullName>
    </submittedName>
</protein>
<dbReference type="Proteomes" id="UP000822688">
    <property type="component" value="Chromosome 4"/>
</dbReference>
<evidence type="ECO:0000313" key="1">
    <source>
        <dbReference type="EMBL" id="KAG0578432.1"/>
    </source>
</evidence>
<comment type="caution">
    <text evidence="1">The sequence shown here is derived from an EMBL/GenBank/DDBJ whole genome shotgun (WGS) entry which is preliminary data.</text>
</comment>
<keyword evidence="2" id="KW-1185">Reference proteome</keyword>
<name>A0A8T0I4K7_CERPU</name>
<accession>A0A8T0I4K7</accession>
<sequence>MLHIIHYGLGRELVIRLHNGISVVPLVWMSISKSYMCRIEFEVVCSPVYSWELLLSKPTPESTDYWSLVLTIIQKV</sequence>
<evidence type="ECO:0000313" key="2">
    <source>
        <dbReference type="Proteomes" id="UP000822688"/>
    </source>
</evidence>
<dbReference type="AlphaFoldDB" id="A0A8T0I4K7"/>
<gene>
    <name evidence="1" type="ORF">KC19_4G022300</name>
</gene>
<organism evidence="1 2">
    <name type="scientific">Ceratodon purpureus</name>
    <name type="common">Fire moss</name>
    <name type="synonym">Dicranum purpureum</name>
    <dbReference type="NCBI Taxonomy" id="3225"/>
    <lineage>
        <taxon>Eukaryota</taxon>
        <taxon>Viridiplantae</taxon>
        <taxon>Streptophyta</taxon>
        <taxon>Embryophyta</taxon>
        <taxon>Bryophyta</taxon>
        <taxon>Bryophytina</taxon>
        <taxon>Bryopsida</taxon>
        <taxon>Dicranidae</taxon>
        <taxon>Pseudoditrichales</taxon>
        <taxon>Ditrichaceae</taxon>
        <taxon>Ceratodon</taxon>
    </lineage>
</organism>
<dbReference type="EMBL" id="CM026424">
    <property type="protein sequence ID" value="KAG0578432.1"/>
    <property type="molecule type" value="Genomic_DNA"/>
</dbReference>
<reference evidence="1" key="1">
    <citation type="submission" date="2020-06" db="EMBL/GenBank/DDBJ databases">
        <title>WGS assembly of Ceratodon purpureus strain R40.</title>
        <authorList>
            <person name="Carey S.B."/>
            <person name="Jenkins J."/>
            <person name="Shu S."/>
            <person name="Lovell J.T."/>
            <person name="Sreedasyam A."/>
            <person name="Maumus F."/>
            <person name="Tiley G.P."/>
            <person name="Fernandez-Pozo N."/>
            <person name="Barry K."/>
            <person name="Chen C."/>
            <person name="Wang M."/>
            <person name="Lipzen A."/>
            <person name="Daum C."/>
            <person name="Saski C.A."/>
            <person name="Payton A.C."/>
            <person name="Mcbreen J.C."/>
            <person name="Conrad R.E."/>
            <person name="Kollar L.M."/>
            <person name="Olsson S."/>
            <person name="Huttunen S."/>
            <person name="Landis J.B."/>
            <person name="Wickett N.J."/>
            <person name="Johnson M.G."/>
            <person name="Rensing S.A."/>
            <person name="Grimwood J."/>
            <person name="Schmutz J."/>
            <person name="Mcdaniel S.F."/>
        </authorList>
    </citation>
    <scope>NUCLEOTIDE SEQUENCE</scope>
    <source>
        <strain evidence="1">R40</strain>
    </source>
</reference>
<proteinExistence type="predicted"/>